<dbReference type="RefSeq" id="WP_145030605.1">
    <property type="nucleotide sequence ID" value="NZ_CP036271.1"/>
</dbReference>
<dbReference type="InParanoid" id="A0A517SF64"/>
<accession>A0A517SF64</accession>
<dbReference type="KEGG" id="ccos:Pan44_28100"/>
<reference evidence="1 2" key="1">
    <citation type="submission" date="2019-02" db="EMBL/GenBank/DDBJ databases">
        <title>Deep-cultivation of Planctomycetes and their phenomic and genomic characterization uncovers novel biology.</title>
        <authorList>
            <person name="Wiegand S."/>
            <person name="Jogler M."/>
            <person name="Boedeker C."/>
            <person name="Pinto D."/>
            <person name="Vollmers J."/>
            <person name="Rivas-Marin E."/>
            <person name="Kohn T."/>
            <person name="Peeters S.H."/>
            <person name="Heuer A."/>
            <person name="Rast P."/>
            <person name="Oberbeckmann S."/>
            <person name="Bunk B."/>
            <person name="Jeske O."/>
            <person name="Meyerdierks A."/>
            <person name="Storesund J.E."/>
            <person name="Kallscheuer N."/>
            <person name="Luecker S."/>
            <person name="Lage O.M."/>
            <person name="Pohl T."/>
            <person name="Merkel B.J."/>
            <person name="Hornburger P."/>
            <person name="Mueller R.-W."/>
            <person name="Bruemmer F."/>
            <person name="Labrenz M."/>
            <person name="Spormann A.M."/>
            <person name="Op den Camp H."/>
            <person name="Overmann J."/>
            <person name="Amann R."/>
            <person name="Jetten M.S.M."/>
            <person name="Mascher T."/>
            <person name="Medema M.H."/>
            <person name="Devos D.P."/>
            <person name="Kaster A.-K."/>
            <person name="Ovreas L."/>
            <person name="Rohde M."/>
            <person name="Galperin M.Y."/>
            <person name="Jogler C."/>
        </authorList>
    </citation>
    <scope>NUCLEOTIDE SEQUENCE [LARGE SCALE GENOMIC DNA]</scope>
    <source>
        <strain evidence="1 2">Pan44</strain>
    </source>
</reference>
<gene>
    <name evidence="1" type="ORF">Pan44_28100</name>
</gene>
<organism evidence="1 2">
    <name type="scientific">Caulifigura coniformis</name>
    <dbReference type="NCBI Taxonomy" id="2527983"/>
    <lineage>
        <taxon>Bacteria</taxon>
        <taxon>Pseudomonadati</taxon>
        <taxon>Planctomycetota</taxon>
        <taxon>Planctomycetia</taxon>
        <taxon>Planctomycetales</taxon>
        <taxon>Planctomycetaceae</taxon>
        <taxon>Caulifigura</taxon>
    </lineage>
</organism>
<name>A0A517SF64_9PLAN</name>
<dbReference type="EMBL" id="CP036271">
    <property type="protein sequence ID" value="QDT54773.1"/>
    <property type="molecule type" value="Genomic_DNA"/>
</dbReference>
<protein>
    <submittedName>
        <fullName evidence="1">Uncharacterized protein</fullName>
    </submittedName>
</protein>
<proteinExistence type="predicted"/>
<keyword evidence="2" id="KW-1185">Reference proteome</keyword>
<dbReference type="AlphaFoldDB" id="A0A517SF64"/>
<evidence type="ECO:0000313" key="1">
    <source>
        <dbReference type="EMBL" id="QDT54773.1"/>
    </source>
</evidence>
<sequence length="128" mass="13083">MALTVVTTPGDNGALNIEFSGTPVVGDNLLRESPGEGKLLRAYAFELYGAGTNNALYFKTGETPHFGGPGASLTFNVAGPAGGVVKPLNQNSWFSGGSDEPLALVASTTQPLFGSVQLKTINANGLPS</sequence>
<evidence type="ECO:0000313" key="2">
    <source>
        <dbReference type="Proteomes" id="UP000315700"/>
    </source>
</evidence>
<dbReference type="Proteomes" id="UP000315700">
    <property type="component" value="Chromosome"/>
</dbReference>